<evidence type="ECO:0000256" key="1">
    <source>
        <dbReference type="SAM" id="MobiDB-lite"/>
    </source>
</evidence>
<proteinExistence type="predicted"/>
<protein>
    <submittedName>
        <fullName evidence="2">Uncharacterized protein</fullName>
    </submittedName>
</protein>
<comment type="caution">
    <text evidence="2">The sequence shown here is derived from an EMBL/GenBank/DDBJ whole genome shotgun (WGS) entry which is preliminary data.</text>
</comment>
<organism evidence="2 3">
    <name type="scientific">Wuchereria bancrofti</name>
    <dbReference type="NCBI Taxonomy" id="6293"/>
    <lineage>
        <taxon>Eukaryota</taxon>
        <taxon>Metazoa</taxon>
        <taxon>Ecdysozoa</taxon>
        <taxon>Nematoda</taxon>
        <taxon>Chromadorea</taxon>
        <taxon>Rhabditida</taxon>
        <taxon>Spirurina</taxon>
        <taxon>Spiruromorpha</taxon>
        <taxon>Filarioidea</taxon>
        <taxon>Onchocercidae</taxon>
        <taxon>Wuchereria</taxon>
    </lineage>
</organism>
<evidence type="ECO:0000313" key="3">
    <source>
        <dbReference type="Proteomes" id="UP000004810"/>
    </source>
</evidence>
<feature type="region of interest" description="Disordered" evidence="1">
    <location>
        <begin position="22"/>
        <end position="42"/>
    </location>
</feature>
<dbReference type="EMBL" id="ADBV01001978">
    <property type="protein sequence ID" value="EJW83814.1"/>
    <property type="molecule type" value="Genomic_DNA"/>
</dbReference>
<gene>
    <name evidence="2" type="ORF">WUBG_05271</name>
</gene>
<name>J9F8X7_WUCBA</name>
<accession>J9F8X7</accession>
<evidence type="ECO:0000313" key="2">
    <source>
        <dbReference type="EMBL" id="EJW83814.1"/>
    </source>
</evidence>
<feature type="non-terminal residue" evidence="2">
    <location>
        <position position="1"/>
    </location>
</feature>
<dbReference type="AlphaFoldDB" id="J9F8X7"/>
<dbReference type="Proteomes" id="UP000004810">
    <property type="component" value="Unassembled WGS sequence"/>
</dbReference>
<reference evidence="3" key="1">
    <citation type="submission" date="2012-08" db="EMBL/GenBank/DDBJ databases">
        <title>The Genome Sequence of Wuchereria bancrofti.</title>
        <authorList>
            <person name="Nutman T.B."/>
            <person name="Fink D.L."/>
            <person name="Russ C."/>
            <person name="Young S."/>
            <person name="Zeng Q."/>
            <person name="Koehrsen M."/>
            <person name="Alvarado L."/>
            <person name="Berlin A."/>
            <person name="Chapman S.B."/>
            <person name="Chen Z."/>
            <person name="Freedman E."/>
            <person name="Gellesch M."/>
            <person name="Goldberg J."/>
            <person name="Griggs A."/>
            <person name="Gujja S."/>
            <person name="Heilman E.R."/>
            <person name="Heiman D."/>
            <person name="Hepburn T."/>
            <person name="Howarth C."/>
            <person name="Jen D."/>
            <person name="Larson L."/>
            <person name="Lewis B."/>
            <person name="Mehta T."/>
            <person name="Park D."/>
            <person name="Pearson M."/>
            <person name="Roberts A."/>
            <person name="Saif S."/>
            <person name="Shea T."/>
            <person name="Shenoy N."/>
            <person name="Sisk P."/>
            <person name="Stolte C."/>
            <person name="Sykes S."/>
            <person name="Walk T."/>
            <person name="White J."/>
            <person name="Yandava C."/>
            <person name="Haas B."/>
            <person name="Henn M.R."/>
            <person name="Nusbaum C."/>
            <person name="Birren B."/>
        </authorList>
    </citation>
    <scope>NUCLEOTIDE SEQUENCE [LARGE SCALE GENOMIC DNA]</scope>
    <source>
        <strain evidence="3">NA</strain>
    </source>
</reference>
<sequence length="86" mass="10177">EELRARRLAEFQVRSAKRARKGKKLQAVCENNDRRSNEGKKRKLRSFTSELTDVRKKAVKRFRYGAEDADFKAVRVKKKKARRIVN</sequence>